<proteinExistence type="predicted"/>
<sequence length="145" mass="16529">MVTTSLRWLLMLSLAPHIYAADLAGKTTLGETWYWTDDQEYLAPPSSKLADQPIQTQWFWQHRYDALTHHLTSGLEVTLPFGLAISSSLHQLQGTPYRHLFWQLGSAYGFTPALQLQAHYRLQSPSSLPGSEPQQQLDLGILYRF</sequence>
<dbReference type="EMBL" id="BAABFC010000017">
    <property type="protein sequence ID" value="GAA4501728.1"/>
    <property type="molecule type" value="Genomic_DNA"/>
</dbReference>
<dbReference type="RefSeq" id="WP_345013670.1">
    <property type="nucleotide sequence ID" value="NZ_BAABFC010000017.1"/>
</dbReference>
<dbReference type="Proteomes" id="UP001501321">
    <property type="component" value="Unassembled WGS sequence"/>
</dbReference>
<comment type="caution">
    <text evidence="2">The sequence shown here is derived from an EMBL/GenBank/DDBJ whole genome shotgun (WGS) entry which is preliminary data.</text>
</comment>
<reference evidence="3" key="1">
    <citation type="journal article" date="2019" name="Int. J. Syst. Evol. Microbiol.">
        <title>The Global Catalogue of Microorganisms (GCM) 10K type strain sequencing project: providing services to taxonomists for standard genome sequencing and annotation.</title>
        <authorList>
            <consortium name="The Broad Institute Genomics Platform"/>
            <consortium name="The Broad Institute Genome Sequencing Center for Infectious Disease"/>
            <person name="Wu L."/>
            <person name="Ma J."/>
        </authorList>
    </citation>
    <scope>NUCLEOTIDE SEQUENCE [LARGE SCALE GENOMIC DNA]</scope>
    <source>
        <strain evidence="3">JCM 32226</strain>
    </source>
</reference>
<evidence type="ECO:0000313" key="2">
    <source>
        <dbReference type="EMBL" id="GAA4501728.1"/>
    </source>
</evidence>
<name>A0ABP8QEK1_9GAMM</name>
<evidence type="ECO:0000256" key="1">
    <source>
        <dbReference type="SAM" id="SignalP"/>
    </source>
</evidence>
<keyword evidence="1" id="KW-0732">Signal</keyword>
<evidence type="ECO:0008006" key="4">
    <source>
        <dbReference type="Google" id="ProtNLM"/>
    </source>
</evidence>
<protein>
    <recommendedName>
        <fullName evidence="4">Acyloxyacyl hydrolase</fullName>
    </recommendedName>
</protein>
<feature type="signal peptide" evidence="1">
    <location>
        <begin position="1"/>
        <end position="20"/>
    </location>
</feature>
<feature type="chain" id="PRO_5046336264" description="Acyloxyacyl hydrolase" evidence="1">
    <location>
        <begin position="21"/>
        <end position="145"/>
    </location>
</feature>
<organism evidence="2 3">
    <name type="scientific">Pseudaeromonas paramecii</name>
    <dbReference type="NCBI Taxonomy" id="2138166"/>
    <lineage>
        <taxon>Bacteria</taxon>
        <taxon>Pseudomonadati</taxon>
        <taxon>Pseudomonadota</taxon>
        <taxon>Gammaproteobacteria</taxon>
        <taxon>Aeromonadales</taxon>
        <taxon>Aeromonadaceae</taxon>
        <taxon>Pseudaeromonas</taxon>
    </lineage>
</organism>
<evidence type="ECO:0000313" key="3">
    <source>
        <dbReference type="Proteomes" id="UP001501321"/>
    </source>
</evidence>
<keyword evidence="3" id="KW-1185">Reference proteome</keyword>
<gene>
    <name evidence="2" type="ORF">GCM10023095_25330</name>
</gene>
<accession>A0ABP8QEK1</accession>